<accession>A0A7C1IHF3</accession>
<organism evidence="1">
    <name type="scientific">Fervidicoccus fontis</name>
    <dbReference type="NCBI Taxonomy" id="683846"/>
    <lineage>
        <taxon>Archaea</taxon>
        <taxon>Thermoproteota</taxon>
        <taxon>Thermoprotei</taxon>
        <taxon>Fervidicoccales</taxon>
        <taxon>Fervidicoccaceae</taxon>
        <taxon>Fervidicoccus</taxon>
    </lineage>
</organism>
<gene>
    <name evidence="1" type="ORF">ENO04_01225</name>
</gene>
<protein>
    <submittedName>
        <fullName evidence="1">Uncharacterized protein</fullName>
    </submittedName>
</protein>
<dbReference type="EMBL" id="DSDY01000040">
    <property type="protein sequence ID" value="HDS10233.1"/>
    <property type="molecule type" value="Genomic_DNA"/>
</dbReference>
<comment type="caution">
    <text evidence="1">The sequence shown here is derived from an EMBL/GenBank/DDBJ whole genome shotgun (WGS) entry which is preliminary data.</text>
</comment>
<sequence length="183" mass="20657">MFGVKQISDFIAKTGKNTFTLKEFAEVLNVRETSARRYLHEASRLGLVSVKDGVYMVDENRLTIIMEAVWGLNDVDSLMKFLRAIEKKGVIKNVNVKKEERGGASSFVFELITGQELDQKIMNKLNAALSEPNSKILCTIVPSYLTTELLLLIKNRLNLPATSFLEISPKVTVISFEKEEKKE</sequence>
<reference evidence="1" key="1">
    <citation type="journal article" date="2020" name="mSystems">
        <title>Genome- and Community-Level Interaction Insights into Carbon Utilization and Element Cycling Functions of Hydrothermarchaeota in Hydrothermal Sediment.</title>
        <authorList>
            <person name="Zhou Z."/>
            <person name="Liu Y."/>
            <person name="Xu W."/>
            <person name="Pan J."/>
            <person name="Luo Z.H."/>
            <person name="Li M."/>
        </authorList>
    </citation>
    <scope>NUCLEOTIDE SEQUENCE [LARGE SCALE GENOMIC DNA]</scope>
    <source>
        <strain evidence="1">SpSt-123</strain>
    </source>
</reference>
<dbReference type="AlphaFoldDB" id="A0A7C1IHF3"/>
<proteinExistence type="predicted"/>
<evidence type="ECO:0000313" key="1">
    <source>
        <dbReference type="EMBL" id="HDS10233.1"/>
    </source>
</evidence>
<name>A0A7C1IHF3_9CREN</name>